<dbReference type="PRINTS" id="PR00813">
    <property type="entry name" value="BCTERIALGSPG"/>
</dbReference>
<name>A0ABU0GXA0_9BACL</name>
<dbReference type="Proteomes" id="UP001241988">
    <property type="component" value="Unassembled WGS sequence"/>
</dbReference>
<reference evidence="5 6" key="1">
    <citation type="submission" date="2023-07" db="EMBL/GenBank/DDBJ databases">
        <title>Genomic Encyclopedia of Type Strains, Phase IV (KMG-IV): sequencing the most valuable type-strain genomes for metagenomic binning, comparative biology and taxonomic classification.</title>
        <authorList>
            <person name="Goeker M."/>
        </authorList>
    </citation>
    <scope>NUCLEOTIDE SEQUENCE [LARGE SCALE GENOMIC DNA]</scope>
    <source>
        <strain evidence="5 6">DSM 16419</strain>
    </source>
</reference>
<evidence type="ECO:0000313" key="6">
    <source>
        <dbReference type="Proteomes" id="UP001241988"/>
    </source>
</evidence>
<dbReference type="InterPro" id="IPR000983">
    <property type="entry name" value="Bac_GSPG_pilin"/>
</dbReference>
<evidence type="ECO:0000256" key="4">
    <source>
        <dbReference type="SAM" id="Phobius"/>
    </source>
</evidence>
<dbReference type="Gene3D" id="3.30.700.10">
    <property type="entry name" value="Glycoprotein, Type 4 Pilin"/>
    <property type="match status" value="1"/>
</dbReference>
<comment type="caution">
    <text evidence="5">The sequence shown here is derived from an EMBL/GenBank/DDBJ whole genome shotgun (WGS) entry which is preliminary data.</text>
</comment>
<dbReference type="InterPro" id="IPR045584">
    <property type="entry name" value="Pilin-like"/>
</dbReference>
<evidence type="ECO:0000256" key="1">
    <source>
        <dbReference type="ARBA" id="ARBA00004241"/>
    </source>
</evidence>
<dbReference type="NCBIfam" id="TIGR02532">
    <property type="entry name" value="IV_pilin_GFxxxE"/>
    <property type="match status" value="1"/>
</dbReference>
<dbReference type="EMBL" id="JAUSWB010000007">
    <property type="protein sequence ID" value="MDQ0429928.1"/>
    <property type="molecule type" value="Genomic_DNA"/>
</dbReference>
<keyword evidence="4" id="KW-1133">Transmembrane helix</keyword>
<protein>
    <submittedName>
        <fullName evidence="5">Type IV pilus assembly protein PilA</fullName>
    </submittedName>
</protein>
<comment type="subcellular location">
    <subcellularLocation>
        <location evidence="1">Cell surface</location>
    </subcellularLocation>
</comment>
<keyword evidence="2" id="KW-0488">Methylation</keyword>
<gene>
    <name evidence="5" type="ORF">QOZ98_002764</name>
</gene>
<feature type="transmembrane region" description="Helical" evidence="4">
    <location>
        <begin position="20"/>
        <end position="42"/>
    </location>
</feature>
<keyword evidence="3" id="KW-0178">Competence</keyword>
<dbReference type="SUPFAM" id="SSF54523">
    <property type="entry name" value="Pili subunits"/>
    <property type="match status" value="1"/>
</dbReference>
<keyword evidence="4" id="KW-0812">Transmembrane</keyword>
<evidence type="ECO:0000313" key="5">
    <source>
        <dbReference type="EMBL" id="MDQ0429928.1"/>
    </source>
</evidence>
<evidence type="ECO:0000256" key="3">
    <source>
        <dbReference type="ARBA" id="ARBA00023287"/>
    </source>
</evidence>
<dbReference type="InterPro" id="IPR012902">
    <property type="entry name" value="N_methyl_site"/>
</dbReference>
<dbReference type="PROSITE" id="PS00409">
    <property type="entry name" value="PROKAR_NTER_METHYL"/>
    <property type="match status" value="1"/>
</dbReference>
<sequence>MKKYLQKKLNNEKGMTLIELLAVIVIIAIIAAIAIPAIGTIIENSRHGAVKSDYQNALSAANIFFTENPSEADVTVDELVNGITTGATGAEVTSSSYMDDAGSLADGVLITAVQGGNTIEGAAAANGNTYDITTAINNSGLSALSNAQFGDDYQTN</sequence>
<dbReference type="Pfam" id="PF07963">
    <property type="entry name" value="N_methyl"/>
    <property type="match status" value="1"/>
</dbReference>
<proteinExistence type="predicted"/>
<evidence type="ECO:0000256" key="2">
    <source>
        <dbReference type="ARBA" id="ARBA00022481"/>
    </source>
</evidence>
<keyword evidence="6" id="KW-1185">Reference proteome</keyword>
<organism evidence="5 6">
    <name type="scientific">Planomicrobium stackebrandtii</name>
    <dbReference type="NCBI Taxonomy" id="253160"/>
    <lineage>
        <taxon>Bacteria</taxon>
        <taxon>Bacillati</taxon>
        <taxon>Bacillota</taxon>
        <taxon>Bacilli</taxon>
        <taxon>Bacillales</taxon>
        <taxon>Caryophanaceae</taxon>
        <taxon>Planomicrobium</taxon>
    </lineage>
</organism>
<dbReference type="RefSeq" id="WP_308787966.1">
    <property type="nucleotide sequence ID" value="NZ_JAUSWB010000007.1"/>
</dbReference>
<accession>A0ABU0GXA0</accession>
<keyword evidence="4" id="KW-0472">Membrane</keyword>